<comment type="similarity">
    <text evidence="3">Belongs to the MDM1 family.</text>
</comment>
<evidence type="ECO:0000256" key="7">
    <source>
        <dbReference type="ARBA" id="ARBA00023212"/>
    </source>
</evidence>
<keyword evidence="7" id="KW-0206">Cytoskeleton</keyword>
<evidence type="ECO:0000256" key="1">
    <source>
        <dbReference type="ARBA" id="ARBA00004114"/>
    </source>
</evidence>
<evidence type="ECO:0000256" key="9">
    <source>
        <dbReference type="ARBA" id="ARBA00045771"/>
    </source>
</evidence>
<organism evidence="11 13">
    <name type="scientific">Saccoglossus kowalevskii</name>
    <name type="common">Acorn worm</name>
    <dbReference type="NCBI Taxonomy" id="10224"/>
    <lineage>
        <taxon>Eukaryota</taxon>
        <taxon>Metazoa</taxon>
        <taxon>Hemichordata</taxon>
        <taxon>Enteropneusta</taxon>
        <taxon>Harrimaniidae</taxon>
        <taxon>Saccoglossus</taxon>
    </lineage>
</organism>
<feature type="region of interest" description="Disordered" evidence="10">
    <location>
        <begin position="33"/>
        <end position="83"/>
    </location>
</feature>
<evidence type="ECO:0000313" key="14">
    <source>
        <dbReference type="RefSeq" id="XP_006816370.1"/>
    </source>
</evidence>
<comment type="subcellular location">
    <subcellularLocation>
        <location evidence="1">Cytoplasm</location>
        <location evidence="1">Cytoskeleton</location>
        <location evidence="1">Microtubule organizing center</location>
        <location evidence="1">Centrosome</location>
        <location evidence="1">Centriole</location>
    </subcellularLocation>
    <subcellularLocation>
        <location evidence="2">Nucleus</location>
    </subcellularLocation>
</comment>
<evidence type="ECO:0000256" key="8">
    <source>
        <dbReference type="ARBA" id="ARBA00023242"/>
    </source>
</evidence>
<dbReference type="Proteomes" id="UP000694865">
    <property type="component" value="Unplaced"/>
</dbReference>
<gene>
    <name evidence="12 13 14 15 16" type="primary">LOC100376364</name>
</gene>
<sequence length="622" mass="70167">MIYNSNAIQTYMPKNVPSKSEYDAQFQAWNESRPSQVEMLKEHAKRDAELEVKQKKKSSKGKRRKSGSKKEVVTPDQMPAAGVPTFHLPEQLKNAQNPQKPFFPHAAIKKWKSEYRSNYHDPRVFSYMDGVWRGADPPHIEPRDESSKQEKIGVAPDWFGEVRGTPKQFSNYSDKKKDSVHDAKWFKEVVELRKKAQEYQKRARGTHFSREHLAQLLAQQVKMWEMESVSSTSTLTPSERTVSTARPAAGKTYTKEVAAQQQAKLAREEERRKLTPSPSPSPHDSERTPQPASVKRKLAWPVDEKPRQEEVSSIGTIPTPESLQSSSRDTLTPNDDDEEGRIPTPRLTKKPDASKQRHHLARTTPAVGGALLSSPNIKRSSGVKKQSPSSKESGAKLQPASENGYRSDDEDSVPQLSRKMVQKSSPKHSRYQADKVPCSCGADVKSHTKLIKSPSAGVHTRDPDPIEENYPTSPFQRHSQNRFETGPVRLPEESSPPRPVDSRPLKTWAGHPVDQPRPKVTPKKDSRESDQPPSYLRKPAEAWSVPLEPSTRAAQYSRPDSGFITPPPRPEARLDLQDDEDRWSVKSTGTVSSSCSLASEVLERARRRRDEFWGKQPSVQTK</sequence>
<dbReference type="RefSeq" id="XP_006816368.1">
    <property type="nucleotide sequence ID" value="XM_006816305.1"/>
</dbReference>
<comment type="function">
    <text evidence="9">Microtubule-binding protein that negatively regulates centriole duplication. Binds to and stabilizes microtubules.</text>
</comment>
<feature type="region of interest" description="Disordered" evidence="10">
    <location>
        <begin position="226"/>
        <end position="588"/>
    </location>
</feature>
<keyword evidence="11" id="KW-1185">Reference proteome</keyword>
<reference evidence="12 13" key="1">
    <citation type="submission" date="2025-05" db="UniProtKB">
        <authorList>
            <consortium name="RefSeq"/>
        </authorList>
    </citation>
    <scope>IDENTIFICATION</scope>
    <source>
        <tissue evidence="12 13">Testes</tissue>
    </source>
</reference>
<keyword evidence="8" id="KW-0539">Nucleus</keyword>
<feature type="compositionally biased region" description="Polar residues" evidence="10">
    <location>
        <begin position="373"/>
        <end position="392"/>
    </location>
</feature>
<evidence type="ECO:0000313" key="12">
    <source>
        <dbReference type="RefSeq" id="XP_006816368.1"/>
    </source>
</evidence>
<feature type="region of interest" description="Disordered" evidence="10">
    <location>
        <begin position="136"/>
        <end position="157"/>
    </location>
</feature>
<dbReference type="Pfam" id="PF15501">
    <property type="entry name" value="MDM1"/>
    <property type="match status" value="1"/>
</dbReference>
<feature type="compositionally biased region" description="Basic and acidic residues" evidence="10">
    <location>
        <begin position="514"/>
        <end position="530"/>
    </location>
</feature>
<evidence type="ECO:0000256" key="4">
    <source>
        <dbReference type="ARBA" id="ARBA00013508"/>
    </source>
</evidence>
<evidence type="ECO:0000313" key="11">
    <source>
        <dbReference type="Proteomes" id="UP000694865"/>
    </source>
</evidence>
<proteinExistence type="inferred from homology"/>
<evidence type="ECO:0000256" key="3">
    <source>
        <dbReference type="ARBA" id="ARBA00010494"/>
    </source>
</evidence>
<evidence type="ECO:0000256" key="10">
    <source>
        <dbReference type="SAM" id="MobiDB-lite"/>
    </source>
</evidence>
<dbReference type="PANTHER" id="PTHR32078:SF1">
    <property type="entry name" value="NUCLEAR PROTEIN MDM1"/>
    <property type="match status" value="1"/>
</dbReference>
<name>A0ABM0M8M8_SACKO</name>
<dbReference type="GeneID" id="100376364"/>
<protein>
    <recommendedName>
        <fullName evidence="4">Nuclear protein MDM1</fullName>
    </recommendedName>
</protein>
<dbReference type="RefSeq" id="XP_006816369.1">
    <property type="nucleotide sequence ID" value="XM_006816306.1"/>
</dbReference>
<keyword evidence="6" id="KW-0493">Microtubule</keyword>
<evidence type="ECO:0000256" key="2">
    <source>
        <dbReference type="ARBA" id="ARBA00004123"/>
    </source>
</evidence>
<evidence type="ECO:0000256" key="5">
    <source>
        <dbReference type="ARBA" id="ARBA00022490"/>
    </source>
</evidence>
<accession>A0ABM0M8M8</accession>
<evidence type="ECO:0000313" key="15">
    <source>
        <dbReference type="RefSeq" id="XP_006816371.1"/>
    </source>
</evidence>
<feature type="compositionally biased region" description="Basic residues" evidence="10">
    <location>
        <begin position="54"/>
        <end position="67"/>
    </location>
</feature>
<evidence type="ECO:0000313" key="16">
    <source>
        <dbReference type="RefSeq" id="XP_006816372.1"/>
    </source>
</evidence>
<dbReference type="PANTHER" id="PTHR32078">
    <property type="entry name" value="NUCLEAR PROTEIN MDM1"/>
    <property type="match status" value="1"/>
</dbReference>
<feature type="compositionally biased region" description="Basic and acidic residues" evidence="10">
    <location>
        <begin position="136"/>
        <end position="151"/>
    </location>
</feature>
<dbReference type="InterPro" id="IPR029136">
    <property type="entry name" value="MDM1"/>
</dbReference>
<feature type="compositionally biased region" description="Polar residues" evidence="10">
    <location>
        <begin position="311"/>
        <end position="333"/>
    </location>
</feature>
<dbReference type="RefSeq" id="XP_006816372.1">
    <property type="nucleotide sequence ID" value="XM_006816309.1"/>
</dbReference>
<feature type="compositionally biased region" description="Polar residues" evidence="10">
    <location>
        <begin position="228"/>
        <end position="244"/>
    </location>
</feature>
<feature type="compositionally biased region" description="Basic and acidic residues" evidence="10">
    <location>
        <begin position="39"/>
        <end position="53"/>
    </location>
</feature>
<dbReference type="RefSeq" id="XP_006816371.1">
    <property type="nucleotide sequence ID" value="XM_006816308.1"/>
</dbReference>
<evidence type="ECO:0000256" key="6">
    <source>
        <dbReference type="ARBA" id="ARBA00022701"/>
    </source>
</evidence>
<dbReference type="RefSeq" id="XP_006816370.1">
    <property type="nucleotide sequence ID" value="XM_006816307.1"/>
</dbReference>
<evidence type="ECO:0000313" key="13">
    <source>
        <dbReference type="RefSeq" id="XP_006816369.1"/>
    </source>
</evidence>
<keyword evidence="5" id="KW-0963">Cytoplasm</keyword>